<comment type="caution">
    <text evidence="2">The sequence shown here is derived from an EMBL/GenBank/DDBJ whole genome shotgun (WGS) entry which is preliminary data.</text>
</comment>
<dbReference type="PANTHER" id="PTHR36452">
    <property type="entry name" value="CHROMOSOME 12, WHOLE GENOME SHOTGUN SEQUENCE"/>
    <property type="match status" value="1"/>
</dbReference>
<feature type="compositionally biased region" description="Acidic residues" evidence="1">
    <location>
        <begin position="38"/>
        <end position="47"/>
    </location>
</feature>
<evidence type="ECO:0000313" key="3">
    <source>
        <dbReference type="Proteomes" id="UP000326340"/>
    </source>
</evidence>
<dbReference type="AlphaFoldDB" id="A0A5Q4BPI8"/>
<keyword evidence="3" id="KW-1185">Reference proteome</keyword>
<evidence type="ECO:0000256" key="1">
    <source>
        <dbReference type="SAM" id="MobiDB-lite"/>
    </source>
</evidence>
<dbReference type="EMBL" id="PUHP01000650">
    <property type="protein sequence ID" value="TQN68691.1"/>
    <property type="molecule type" value="Genomic_DNA"/>
</dbReference>
<reference evidence="2 3" key="1">
    <citation type="journal article" date="2019" name="Sci. Rep.">
        <title>Colletotrichum shisoi sp. nov., an anthracnose pathogen of Perilla frutescens in Japan: molecular phylogenetic, morphological and genomic evidence.</title>
        <authorList>
            <person name="Gan P."/>
            <person name="Tsushima A."/>
            <person name="Hiroyama R."/>
            <person name="Narusaka M."/>
            <person name="Takano Y."/>
            <person name="Narusaka Y."/>
            <person name="Kawaradani M."/>
            <person name="Damm U."/>
            <person name="Shirasu K."/>
        </authorList>
    </citation>
    <scope>NUCLEOTIDE SEQUENCE [LARGE SCALE GENOMIC DNA]</scope>
    <source>
        <strain evidence="2 3">PG-2018a</strain>
    </source>
</reference>
<dbReference type="NCBIfam" id="TIGR02453">
    <property type="entry name" value="TIGR02453 family protein"/>
    <property type="match status" value="1"/>
</dbReference>
<dbReference type="PANTHER" id="PTHR36452:SF1">
    <property type="entry name" value="DUF2461 DOMAIN-CONTAINING PROTEIN"/>
    <property type="match status" value="1"/>
</dbReference>
<feature type="compositionally biased region" description="Low complexity" evidence="1">
    <location>
        <begin position="81"/>
        <end position="103"/>
    </location>
</feature>
<dbReference type="OrthoDB" id="2537769at2759"/>
<proteinExistence type="predicted"/>
<name>A0A5Q4BPI8_9PEZI</name>
<gene>
    <name evidence="2" type="ORF">CSHISOI_06801</name>
</gene>
<evidence type="ECO:0000313" key="2">
    <source>
        <dbReference type="EMBL" id="TQN68691.1"/>
    </source>
</evidence>
<dbReference type="Proteomes" id="UP000326340">
    <property type="component" value="Unassembled WGS sequence"/>
</dbReference>
<accession>A0A5Q4BPI8</accession>
<dbReference type="Pfam" id="PF09365">
    <property type="entry name" value="DUF2461"/>
    <property type="match status" value="1"/>
</dbReference>
<organism evidence="2 3">
    <name type="scientific">Colletotrichum shisoi</name>
    <dbReference type="NCBI Taxonomy" id="2078593"/>
    <lineage>
        <taxon>Eukaryota</taxon>
        <taxon>Fungi</taxon>
        <taxon>Dikarya</taxon>
        <taxon>Ascomycota</taxon>
        <taxon>Pezizomycotina</taxon>
        <taxon>Sordariomycetes</taxon>
        <taxon>Hypocreomycetidae</taxon>
        <taxon>Glomerellales</taxon>
        <taxon>Glomerellaceae</taxon>
        <taxon>Colletotrichum</taxon>
        <taxon>Colletotrichum destructivum species complex</taxon>
    </lineage>
</organism>
<protein>
    <submittedName>
        <fullName evidence="2">Uncharacterized protein</fullName>
    </submittedName>
</protein>
<sequence length="573" mass="63823">MPPRKRRAASPPAEAEKAPSRRSRRVSSTPKKSSYFEDRDDDDDDYDGDAKVEYESDVPESEVDDDEEEDPPKKRGRGRPKVQVAKPKVQTVKPKVKTPQKTAGARAVKKQKIEESEDDYQDEQLEQDDKGEEDEDEDEGERVTFIPHVKLRPLDGMDYSDDTVHKNTILFLKDLKAHNQRSWLKSRPHSHSLLAPRKSNTAAGHDAEYRRALKDWNSFVETISPKITEIDFTVPELPAKDLVFRIHRDIRFSKDPTPYKAHFSAAWSRTGKKGPYACYYIHLQPGSCFVGGGLWCPEASQLQKLRASIDERPQRWRRALNDERFKSTFLPKAAKKGGDEAALKAFAETNKGNALKTKPKGYLADHRDIELLKLRNFTMSKKVDDQIFTKEDAQEKVCEIISAMHPFLPRPPLRREPDDAEEEVALDGEALLAARVVLPDADAAGADLLARGQREVVDQLGARGDAGVEVDGAAEDLEDELDAQVDVGVDADGDPLRDVGVRGPDGVPARRGRRGGVDEVQVKLGVGEGEAEVRGDARHGVRLKLDADGEAQSGAEFDDAGDVHEACRTSAWT</sequence>
<feature type="region of interest" description="Disordered" evidence="1">
    <location>
        <begin position="1"/>
        <end position="142"/>
    </location>
</feature>
<feature type="compositionally biased region" description="Acidic residues" evidence="1">
    <location>
        <begin position="55"/>
        <end position="70"/>
    </location>
</feature>
<feature type="compositionally biased region" description="Acidic residues" evidence="1">
    <location>
        <begin position="115"/>
        <end position="140"/>
    </location>
</feature>
<feature type="non-terminal residue" evidence="2">
    <location>
        <position position="573"/>
    </location>
</feature>
<dbReference type="InterPro" id="IPR012808">
    <property type="entry name" value="CHP02453"/>
</dbReference>